<feature type="compositionally biased region" description="Basic and acidic residues" evidence="1">
    <location>
        <begin position="1"/>
        <end position="10"/>
    </location>
</feature>
<feature type="compositionally biased region" description="Basic and acidic residues" evidence="1">
    <location>
        <begin position="101"/>
        <end position="118"/>
    </location>
</feature>
<feature type="region of interest" description="Disordered" evidence="1">
    <location>
        <begin position="1"/>
        <end position="23"/>
    </location>
</feature>
<evidence type="ECO:0000313" key="2">
    <source>
        <dbReference type="EMBL" id="BAC84270.1"/>
    </source>
</evidence>
<dbReference type="AlphaFoldDB" id="Q6Z173"/>
<reference evidence="3" key="2">
    <citation type="journal article" date="2008" name="Nucleic Acids Res.">
        <title>The rice annotation project database (RAP-DB): 2008 update.</title>
        <authorList>
            <consortium name="The rice annotation project (RAP)"/>
        </authorList>
    </citation>
    <scope>GENOME REANNOTATION</scope>
    <source>
        <strain evidence="3">cv. Nipponbare</strain>
    </source>
</reference>
<feature type="region of interest" description="Disordered" evidence="1">
    <location>
        <begin position="94"/>
        <end position="132"/>
    </location>
</feature>
<evidence type="ECO:0000256" key="1">
    <source>
        <dbReference type="SAM" id="MobiDB-lite"/>
    </source>
</evidence>
<reference evidence="3" key="1">
    <citation type="journal article" date="2005" name="Nature">
        <title>The map-based sequence of the rice genome.</title>
        <authorList>
            <consortium name="International rice genome sequencing project (IRGSP)"/>
            <person name="Matsumoto T."/>
            <person name="Wu J."/>
            <person name="Kanamori H."/>
            <person name="Katayose Y."/>
            <person name="Fujisawa M."/>
            <person name="Namiki N."/>
            <person name="Mizuno H."/>
            <person name="Yamamoto K."/>
            <person name="Antonio B.A."/>
            <person name="Baba T."/>
            <person name="Sakata K."/>
            <person name="Nagamura Y."/>
            <person name="Aoki H."/>
            <person name="Arikawa K."/>
            <person name="Arita K."/>
            <person name="Bito T."/>
            <person name="Chiden Y."/>
            <person name="Fujitsuka N."/>
            <person name="Fukunaka R."/>
            <person name="Hamada M."/>
            <person name="Harada C."/>
            <person name="Hayashi A."/>
            <person name="Hijishita S."/>
            <person name="Honda M."/>
            <person name="Hosokawa S."/>
            <person name="Ichikawa Y."/>
            <person name="Idonuma A."/>
            <person name="Iijima M."/>
            <person name="Ikeda M."/>
            <person name="Ikeno M."/>
            <person name="Ito K."/>
            <person name="Ito S."/>
            <person name="Ito T."/>
            <person name="Ito Y."/>
            <person name="Ito Y."/>
            <person name="Iwabuchi A."/>
            <person name="Kamiya K."/>
            <person name="Karasawa W."/>
            <person name="Kurita K."/>
            <person name="Katagiri S."/>
            <person name="Kikuta A."/>
            <person name="Kobayashi H."/>
            <person name="Kobayashi N."/>
            <person name="Machita K."/>
            <person name="Maehara T."/>
            <person name="Masukawa M."/>
            <person name="Mizubayashi T."/>
            <person name="Mukai Y."/>
            <person name="Nagasaki H."/>
            <person name="Nagata Y."/>
            <person name="Naito S."/>
            <person name="Nakashima M."/>
            <person name="Nakama Y."/>
            <person name="Nakamichi Y."/>
            <person name="Nakamura M."/>
            <person name="Meguro A."/>
            <person name="Negishi M."/>
            <person name="Ohta I."/>
            <person name="Ohta T."/>
            <person name="Okamoto M."/>
            <person name="Ono N."/>
            <person name="Saji S."/>
            <person name="Sakaguchi M."/>
            <person name="Sakai K."/>
            <person name="Shibata M."/>
            <person name="Shimokawa T."/>
            <person name="Song J."/>
            <person name="Takazaki Y."/>
            <person name="Terasawa K."/>
            <person name="Tsugane M."/>
            <person name="Tsuji K."/>
            <person name="Ueda S."/>
            <person name="Waki K."/>
            <person name="Yamagata H."/>
            <person name="Yamamoto M."/>
            <person name="Yamamoto S."/>
            <person name="Yamane H."/>
            <person name="Yoshiki S."/>
            <person name="Yoshihara R."/>
            <person name="Yukawa K."/>
            <person name="Zhong H."/>
            <person name="Yano M."/>
            <person name="Yuan Q."/>
            <person name="Ouyang S."/>
            <person name="Liu J."/>
            <person name="Jones K.M."/>
            <person name="Gansberger K."/>
            <person name="Moffat K."/>
            <person name="Hill J."/>
            <person name="Bera J."/>
            <person name="Fadrosh D."/>
            <person name="Jin S."/>
            <person name="Johri S."/>
            <person name="Kim M."/>
            <person name="Overton L."/>
            <person name="Reardon M."/>
            <person name="Tsitrin T."/>
            <person name="Vuong H."/>
            <person name="Weaver B."/>
            <person name="Ciecko A."/>
            <person name="Tallon L."/>
            <person name="Jackson J."/>
            <person name="Pai G."/>
            <person name="Aken S.V."/>
            <person name="Utterback T."/>
            <person name="Reidmuller S."/>
            <person name="Feldblyum T."/>
            <person name="Hsiao J."/>
            <person name="Zismann V."/>
            <person name="Iobst S."/>
            <person name="de Vazeille A.R."/>
            <person name="Buell C.R."/>
            <person name="Ying K."/>
            <person name="Li Y."/>
            <person name="Lu T."/>
            <person name="Huang Y."/>
            <person name="Zhao Q."/>
            <person name="Feng Q."/>
            <person name="Zhang L."/>
            <person name="Zhu J."/>
            <person name="Weng Q."/>
            <person name="Mu J."/>
            <person name="Lu Y."/>
            <person name="Fan D."/>
            <person name="Liu Y."/>
            <person name="Guan J."/>
            <person name="Zhang Y."/>
            <person name="Yu S."/>
            <person name="Liu X."/>
            <person name="Zhang Y."/>
            <person name="Hong G."/>
            <person name="Han B."/>
            <person name="Choisne N."/>
            <person name="Demange N."/>
            <person name="Orjeda G."/>
            <person name="Samain S."/>
            <person name="Cattolico L."/>
            <person name="Pelletier E."/>
            <person name="Couloux A."/>
            <person name="Segurens B."/>
            <person name="Wincker P."/>
            <person name="D'Hont A."/>
            <person name="Scarpelli C."/>
            <person name="Weissenbach J."/>
            <person name="Salanoubat M."/>
            <person name="Quetier F."/>
            <person name="Yu Y."/>
            <person name="Kim H.R."/>
            <person name="Rambo T."/>
            <person name="Currie J."/>
            <person name="Collura K."/>
            <person name="Luo M."/>
            <person name="Yang T."/>
            <person name="Ammiraju J.S.S."/>
            <person name="Engler F."/>
            <person name="Soderlund C."/>
            <person name="Wing R.A."/>
            <person name="Palmer L.E."/>
            <person name="de la Bastide M."/>
            <person name="Spiegel L."/>
            <person name="Nascimento L."/>
            <person name="Zutavern T."/>
            <person name="O'Shaughnessy A."/>
            <person name="Dike S."/>
            <person name="Dedhia N."/>
            <person name="Preston R."/>
            <person name="Balija V."/>
            <person name="McCombie W.R."/>
            <person name="Chow T."/>
            <person name="Chen H."/>
            <person name="Chung M."/>
            <person name="Chen C."/>
            <person name="Shaw J."/>
            <person name="Wu H."/>
            <person name="Hsiao K."/>
            <person name="Chao Y."/>
            <person name="Chu M."/>
            <person name="Cheng C."/>
            <person name="Hour A."/>
            <person name="Lee P."/>
            <person name="Lin S."/>
            <person name="Lin Y."/>
            <person name="Liou J."/>
            <person name="Liu S."/>
            <person name="Hsing Y."/>
            <person name="Raghuvanshi S."/>
            <person name="Mohanty A."/>
            <person name="Bharti A.K."/>
            <person name="Gaur A."/>
            <person name="Gupta V."/>
            <person name="Kumar D."/>
            <person name="Ravi V."/>
            <person name="Vij S."/>
            <person name="Kapur A."/>
            <person name="Khurana P."/>
            <person name="Khurana P."/>
            <person name="Khurana J.P."/>
            <person name="Tyagi A.K."/>
            <person name="Gaikwad K."/>
            <person name="Singh A."/>
            <person name="Dalal V."/>
            <person name="Srivastava S."/>
            <person name="Dixit A."/>
            <person name="Pal A.K."/>
            <person name="Ghazi I.A."/>
            <person name="Yadav M."/>
            <person name="Pandit A."/>
            <person name="Bhargava A."/>
            <person name="Sureshbabu K."/>
            <person name="Batra K."/>
            <person name="Sharma T.R."/>
            <person name="Mohapatra T."/>
            <person name="Singh N.K."/>
            <person name="Messing J."/>
            <person name="Nelson A.B."/>
            <person name="Fuks G."/>
            <person name="Kavchok S."/>
            <person name="Keizer G."/>
            <person name="Linton E."/>
            <person name="Llaca V."/>
            <person name="Song R."/>
            <person name="Tanyolac B."/>
            <person name="Young S."/>
            <person name="Ho-Il K."/>
            <person name="Hahn J.H."/>
            <person name="Sangsakoo G."/>
            <person name="Vanavichit A."/>
            <person name="de Mattos Luiz.A.T."/>
            <person name="Zimmer P.D."/>
            <person name="Malone G."/>
            <person name="Dellagostin O."/>
            <person name="de Oliveira A.C."/>
            <person name="Bevan M."/>
            <person name="Bancroft I."/>
            <person name="Minx P."/>
            <person name="Cordum H."/>
            <person name="Wilson R."/>
            <person name="Cheng Z."/>
            <person name="Jin W."/>
            <person name="Jiang J."/>
            <person name="Leong S.A."/>
            <person name="Iwama H."/>
            <person name="Gojobori T."/>
            <person name="Itoh T."/>
            <person name="Niimura Y."/>
            <person name="Fujii Y."/>
            <person name="Habara T."/>
            <person name="Sakai H."/>
            <person name="Sato Y."/>
            <person name="Wilson G."/>
            <person name="Kumar K."/>
            <person name="McCouch S."/>
            <person name="Juretic N."/>
            <person name="Hoen D."/>
            <person name="Wright S."/>
            <person name="Bruskiewich R."/>
            <person name="Bureau T."/>
            <person name="Miyao A."/>
            <person name="Hirochika H."/>
            <person name="Nishikawa T."/>
            <person name="Kadowaki K."/>
            <person name="Sugiura M."/>
            <person name="Burr B."/>
            <person name="Sasaki T."/>
        </authorList>
    </citation>
    <scope>NUCLEOTIDE SEQUENCE [LARGE SCALE GENOMIC DNA]</scope>
    <source>
        <strain evidence="3">cv. Nipponbare</strain>
    </source>
</reference>
<dbReference type="EMBL" id="AP005447">
    <property type="protein sequence ID" value="BAC84270.1"/>
    <property type="molecule type" value="Genomic_DNA"/>
</dbReference>
<feature type="compositionally biased region" description="Gly residues" evidence="1">
    <location>
        <begin position="13"/>
        <end position="23"/>
    </location>
</feature>
<accession>Q6Z173</accession>
<sequence>MEPIADEKAHPGHGLGGSGEGSSGDGVLLRRRVASAGVLLRRWNLWKVEGESLVVVLGVWWREGLSYSSPWQRIDGEGGGGGVLADTKNVEEAALPGGVSSEDKGKMGSVRDAKKDDANGFSRGSPEGNQWQRGLAGTDAGARVPAVPRDFLPWARVAMEQDIWTDEGGDLIGARRFGRNDFVYSQWSRTRVTIGENGARWMMGRRHGV</sequence>
<evidence type="ECO:0000313" key="3">
    <source>
        <dbReference type="Proteomes" id="UP000000763"/>
    </source>
</evidence>
<dbReference type="Proteomes" id="UP000000763">
    <property type="component" value="Chromosome 7"/>
</dbReference>
<name>Q6Z173_ORYSJ</name>
<protein>
    <submittedName>
        <fullName evidence="2">Uncharacterized protein</fullName>
    </submittedName>
</protein>
<organism evidence="2 3">
    <name type="scientific">Oryza sativa subsp. japonica</name>
    <name type="common">Rice</name>
    <dbReference type="NCBI Taxonomy" id="39947"/>
    <lineage>
        <taxon>Eukaryota</taxon>
        <taxon>Viridiplantae</taxon>
        <taxon>Streptophyta</taxon>
        <taxon>Embryophyta</taxon>
        <taxon>Tracheophyta</taxon>
        <taxon>Spermatophyta</taxon>
        <taxon>Magnoliopsida</taxon>
        <taxon>Liliopsida</taxon>
        <taxon>Poales</taxon>
        <taxon>Poaceae</taxon>
        <taxon>BOP clade</taxon>
        <taxon>Oryzoideae</taxon>
        <taxon>Oryzeae</taxon>
        <taxon>Oryzinae</taxon>
        <taxon>Oryza</taxon>
        <taxon>Oryza sativa</taxon>
    </lineage>
</organism>
<proteinExistence type="predicted"/>
<gene>
    <name evidence="2" type="primary">P0035G02.31</name>
</gene>